<evidence type="ECO:0000313" key="12">
    <source>
        <dbReference type="EMBL" id="KAJ3836584.1"/>
    </source>
</evidence>
<accession>A0AA38P5B2</accession>
<proteinExistence type="inferred from homology"/>
<sequence>MITPLGVVLAFILIFWLVRHHIQISKNLPPGPKGLPILGNILQLTSTGPQLWILFDKMRTQYGPIMSLSLAGQNFVVLNTRATALELLGRRSANYSDRPASVVADILGQSTCLPFTKYGKQWQRMRRVGHAVLNAHAIAQYLPIQTDEAITVTHKLLTDQLSPLSVKINR</sequence>
<dbReference type="AlphaFoldDB" id="A0AA38P5B2"/>
<dbReference type="Gene3D" id="1.10.630.10">
    <property type="entry name" value="Cytochrome P450"/>
    <property type="match status" value="1"/>
</dbReference>
<evidence type="ECO:0000256" key="2">
    <source>
        <dbReference type="ARBA" id="ARBA00004167"/>
    </source>
</evidence>
<reference evidence="12" key="1">
    <citation type="submission" date="2022-08" db="EMBL/GenBank/DDBJ databases">
        <authorList>
            <consortium name="DOE Joint Genome Institute"/>
            <person name="Min B."/>
            <person name="Riley R."/>
            <person name="Sierra-Patev S."/>
            <person name="Naranjo-Ortiz M."/>
            <person name="Looney B."/>
            <person name="Konkel Z."/>
            <person name="Slot J.C."/>
            <person name="Sakamoto Y."/>
            <person name="Steenwyk J.L."/>
            <person name="Rokas A."/>
            <person name="Carro J."/>
            <person name="Camarero S."/>
            <person name="Ferreira P."/>
            <person name="Molpeceres G."/>
            <person name="Ruiz-Duenas F.J."/>
            <person name="Serrano A."/>
            <person name="Henrissat B."/>
            <person name="Drula E."/>
            <person name="Hughes K.W."/>
            <person name="Mata J.L."/>
            <person name="Ishikawa N.K."/>
            <person name="Vargas-Isla R."/>
            <person name="Ushijima S."/>
            <person name="Smith C.A."/>
            <person name="Ahrendt S."/>
            <person name="Andreopoulos W."/>
            <person name="He G."/>
            <person name="Labutti K."/>
            <person name="Lipzen A."/>
            <person name="Ng V."/>
            <person name="Sandor L."/>
            <person name="Barry K."/>
            <person name="Martinez A.T."/>
            <person name="Xiao Y."/>
            <person name="Gibbons J.G."/>
            <person name="Terashima K."/>
            <person name="Hibbett D.S."/>
            <person name="Grigoriev I.V."/>
        </authorList>
    </citation>
    <scope>NUCLEOTIDE SEQUENCE</scope>
    <source>
        <strain evidence="12">TFB9207</strain>
    </source>
</reference>
<dbReference type="GO" id="GO:0016020">
    <property type="term" value="C:membrane"/>
    <property type="evidence" value="ECO:0007669"/>
    <property type="project" value="UniProtKB-SubCell"/>
</dbReference>
<evidence type="ECO:0000256" key="10">
    <source>
        <dbReference type="ARBA" id="ARBA00023033"/>
    </source>
</evidence>
<keyword evidence="6" id="KW-0479">Metal-binding</keyword>
<keyword evidence="9" id="KW-0408">Iron</keyword>
<evidence type="ECO:0000256" key="7">
    <source>
        <dbReference type="ARBA" id="ARBA00022989"/>
    </source>
</evidence>
<dbReference type="Proteomes" id="UP001163846">
    <property type="component" value="Unassembled WGS sequence"/>
</dbReference>
<evidence type="ECO:0000256" key="4">
    <source>
        <dbReference type="ARBA" id="ARBA00022617"/>
    </source>
</evidence>
<dbReference type="PANTHER" id="PTHR46300:SF2">
    <property type="entry name" value="CYTOCHROME P450 MONOOXYGENASE ALNH-RELATED"/>
    <property type="match status" value="1"/>
</dbReference>
<keyword evidence="10" id="KW-0503">Monooxygenase</keyword>
<keyword evidence="11" id="KW-0472">Membrane</keyword>
<dbReference type="Pfam" id="PF00067">
    <property type="entry name" value="p450"/>
    <property type="match status" value="1"/>
</dbReference>
<comment type="cofactor">
    <cofactor evidence="1">
        <name>heme</name>
        <dbReference type="ChEBI" id="CHEBI:30413"/>
    </cofactor>
</comment>
<dbReference type="SUPFAM" id="SSF48264">
    <property type="entry name" value="Cytochrome P450"/>
    <property type="match status" value="1"/>
</dbReference>
<dbReference type="InterPro" id="IPR036396">
    <property type="entry name" value="Cyt_P450_sf"/>
</dbReference>
<keyword evidence="13" id="KW-1185">Reference proteome</keyword>
<organism evidence="12 13">
    <name type="scientific">Lentinula raphanica</name>
    <dbReference type="NCBI Taxonomy" id="153919"/>
    <lineage>
        <taxon>Eukaryota</taxon>
        <taxon>Fungi</taxon>
        <taxon>Dikarya</taxon>
        <taxon>Basidiomycota</taxon>
        <taxon>Agaricomycotina</taxon>
        <taxon>Agaricomycetes</taxon>
        <taxon>Agaricomycetidae</taxon>
        <taxon>Agaricales</taxon>
        <taxon>Marasmiineae</taxon>
        <taxon>Omphalotaceae</taxon>
        <taxon>Lentinula</taxon>
    </lineage>
</organism>
<dbReference type="GO" id="GO:0020037">
    <property type="term" value="F:heme binding"/>
    <property type="evidence" value="ECO:0007669"/>
    <property type="project" value="InterPro"/>
</dbReference>
<name>A0AA38P5B2_9AGAR</name>
<dbReference type="GO" id="GO:0016705">
    <property type="term" value="F:oxidoreductase activity, acting on paired donors, with incorporation or reduction of molecular oxygen"/>
    <property type="evidence" value="ECO:0007669"/>
    <property type="project" value="InterPro"/>
</dbReference>
<keyword evidence="5" id="KW-0812">Transmembrane</keyword>
<dbReference type="InterPro" id="IPR001128">
    <property type="entry name" value="Cyt_P450"/>
</dbReference>
<evidence type="ECO:0000256" key="6">
    <source>
        <dbReference type="ARBA" id="ARBA00022723"/>
    </source>
</evidence>
<dbReference type="EMBL" id="MU806308">
    <property type="protein sequence ID" value="KAJ3836584.1"/>
    <property type="molecule type" value="Genomic_DNA"/>
</dbReference>
<keyword evidence="4" id="KW-0349">Heme</keyword>
<evidence type="ECO:0000256" key="9">
    <source>
        <dbReference type="ARBA" id="ARBA00023004"/>
    </source>
</evidence>
<evidence type="ECO:0000256" key="8">
    <source>
        <dbReference type="ARBA" id="ARBA00023002"/>
    </source>
</evidence>
<dbReference type="InterPro" id="IPR050364">
    <property type="entry name" value="Cytochrome_P450_fung"/>
</dbReference>
<gene>
    <name evidence="12" type="ORF">F5878DRAFT_586375</name>
</gene>
<dbReference type="PANTHER" id="PTHR46300">
    <property type="entry name" value="P450, PUTATIVE (EUROFUNG)-RELATED-RELATED"/>
    <property type="match status" value="1"/>
</dbReference>
<evidence type="ECO:0000256" key="5">
    <source>
        <dbReference type="ARBA" id="ARBA00022692"/>
    </source>
</evidence>
<keyword evidence="8" id="KW-0560">Oxidoreductase</keyword>
<comment type="caution">
    <text evidence="12">The sequence shown here is derived from an EMBL/GenBank/DDBJ whole genome shotgun (WGS) entry which is preliminary data.</text>
</comment>
<evidence type="ECO:0000313" key="13">
    <source>
        <dbReference type="Proteomes" id="UP001163846"/>
    </source>
</evidence>
<protein>
    <submittedName>
        <fullName evidence="12">Cytochrome P450</fullName>
    </submittedName>
</protein>
<evidence type="ECO:0000256" key="3">
    <source>
        <dbReference type="ARBA" id="ARBA00010617"/>
    </source>
</evidence>
<dbReference type="GO" id="GO:0004497">
    <property type="term" value="F:monooxygenase activity"/>
    <property type="evidence" value="ECO:0007669"/>
    <property type="project" value="UniProtKB-KW"/>
</dbReference>
<comment type="similarity">
    <text evidence="3">Belongs to the cytochrome P450 family.</text>
</comment>
<evidence type="ECO:0000256" key="11">
    <source>
        <dbReference type="ARBA" id="ARBA00023136"/>
    </source>
</evidence>
<evidence type="ECO:0000256" key="1">
    <source>
        <dbReference type="ARBA" id="ARBA00001971"/>
    </source>
</evidence>
<dbReference type="GO" id="GO:0005506">
    <property type="term" value="F:iron ion binding"/>
    <property type="evidence" value="ECO:0007669"/>
    <property type="project" value="InterPro"/>
</dbReference>
<keyword evidence="7" id="KW-1133">Transmembrane helix</keyword>
<comment type="subcellular location">
    <subcellularLocation>
        <location evidence="2">Membrane</location>
        <topology evidence="2">Single-pass membrane protein</topology>
    </subcellularLocation>
</comment>